<dbReference type="PANTHER" id="PTHR43252">
    <property type="entry name" value="TRANSCRIPTIONAL REGULATOR YQJI"/>
    <property type="match status" value="1"/>
</dbReference>
<reference evidence="2 3" key="1">
    <citation type="submission" date="2020-08" db="EMBL/GenBank/DDBJ databases">
        <title>Sequencing the genomes of 1000 actinobacteria strains.</title>
        <authorList>
            <person name="Klenk H.-P."/>
        </authorList>
    </citation>
    <scope>NUCLEOTIDE SEQUENCE [LARGE SCALE GENOMIC DNA]</scope>
    <source>
        <strain evidence="2 3">DSM 44786</strain>
    </source>
</reference>
<dbReference type="Pfam" id="PF03551">
    <property type="entry name" value="PadR"/>
    <property type="match status" value="1"/>
</dbReference>
<evidence type="ECO:0000313" key="2">
    <source>
        <dbReference type="EMBL" id="MBB4944721.1"/>
    </source>
</evidence>
<name>A0A7W7S6B6_9ACTN</name>
<dbReference type="InterPro" id="IPR036390">
    <property type="entry name" value="WH_DNA-bd_sf"/>
</dbReference>
<sequence>MRLEHVILGLLALRPVSGYDIRKWMDGKGKYLGYDVQLPQIYRTLPRLVDSGWAEFDVDPREGRPDAKVYRLTAGGRDALLDWARSPYEPSPRPADPDFQLRFLFAGQLGPEYAIAVLRTELDYRLAHFGEPGWMDFTALGLDPIPDIDTTWVRKLHLAAHEHGYASTAAYIAWLQLTLARLEGEAGLPPSRAPYRGVGHDNP</sequence>
<keyword evidence="2" id="KW-0238">DNA-binding</keyword>
<feature type="domain" description="Transcription regulator PadR N-terminal" evidence="1">
    <location>
        <begin position="7"/>
        <end position="80"/>
    </location>
</feature>
<dbReference type="RefSeq" id="WP_184910866.1">
    <property type="nucleotide sequence ID" value="NZ_JACHJR010000001.1"/>
</dbReference>
<dbReference type="GO" id="GO:0003677">
    <property type="term" value="F:DNA binding"/>
    <property type="evidence" value="ECO:0007669"/>
    <property type="project" value="UniProtKB-KW"/>
</dbReference>
<organism evidence="2 3">
    <name type="scientific">Kitasatospora gansuensis</name>
    <dbReference type="NCBI Taxonomy" id="258050"/>
    <lineage>
        <taxon>Bacteria</taxon>
        <taxon>Bacillati</taxon>
        <taxon>Actinomycetota</taxon>
        <taxon>Actinomycetes</taxon>
        <taxon>Kitasatosporales</taxon>
        <taxon>Streptomycetaceae</taxon>
        <taxon>Kitasatospora</taxon>
    </lineage>
</organism>
<proteinExistence type="predicted"/>
<dbReference type="InterPro" id="IPR036388">
    <property type="entry name" value="WH-like_DNA-bd_sf"/>
</dbReference>
<dbReference type="SUPFAM" id="SSF46785">
    <property type="entry name" value="Winged helix' DNA-binding domain"/>
    <property type="match status" value="1"/>
</dbReference>
<gene>
    <name evidence="2" type="ORF">F4556_000256</name>
</gene>
<dbReference type="PANTHER" id="PTHR43252:SF2">
    <property type="entry name" value="TRANSCRIPTION REGULATOR, PADR-LIKE FAMILY"/>
    <property type="match status" value="1"/>
</dbReference>
<keyword evidence="3" id="KW-1185">Reference proteome</keyword>
<dbReference type="AlphaFoldDB" id="A0A7W7S6B6"/>
<dbReference type="Gene3D" id="1.10.10.10">
    <property type="entry name" value="Winged helix-like DNA-binding domain superfamily/Winged helix DNA-binding domain"/>
    <property type="match status" value="1"/>
</dbReference>
<dbReference type="Proteomes" id="UP000573327">
    <property type="component" value="Unassembled WGS sequence"/>
</dbReference>
<protein>
    <submittedName>
        <fullName evidence="2">DNA-binding PadR family transcriptional regulator</fullName>
    </submittedName>
</protein>
<accession>A0A7W7S6B6</accession>
<dbReference type="EMBL" id="JACHJR010000001">
    <property type="protein sequence ID" value="MBB4944721.1"/>
    <property type="molecule type" value="Genomic_DNA"/>
</dbReference>
<evidence type="ECO:0000313" key="3">
    <source>
        <dbReference type="Proteomes" id="UP000573327"/>
    </source>
</evidence>
<evidence type="ECO:0000259" key="1">
    <source>
        <dbReference type="Pfam" id="PF03551"/>
    </source>
</evidence>
<dbReference type="InterPro" id="IPR005149">
    <property type="entry name" value="Tscrpt_reg_PadR_N"/>
</dbReference>
<comment type="caution">
    <text evidence="2">The sequence shown here is derived from an EMBL/GenBank/DDBJ whole genome shotgun (WGS) entry which is preliminary data.</text>
</comment>